<name>A0A0G0F8J8_9BACT</name>
<organism evidence="1 2">
    <name type="scientific">Candidatus Daviesbacteria bacterium GW2011_GWB1_36_5</name>
    <dbReference type="NCBI Taxonomy" id="1618426"/>
    <lineage>
        <taxon>Bacteria</taxon>
        <taxon>Candidatus Daviesiibacteriota</taxon>
    </lineage>
</organism>
<gene>
    <name evidence="1" type="ORF">US19_C0010G0003</name>
</gene>
<dbReference type="Gene3D" id="1.20.1440.60">
    <property type="entry name" value="23S rRNA-intervening sequence"/>
    <property type="match status" value="1"/>
</dbReference>
<proteinExistence type="predicted"/>
<dbReference type="GO" id="GO:0005840">
    <property type="term" value="C:ribosome"/>
    <property type="evidence" value="ECO:0007669"/>
    <property type="project" value="UniProtKB-KW"/>
</dbReference>
<keyword evidence="1" id="KW-0689">Ribosomal protein</keyword>
<sequence length="130" mass="14764">MIKDVSDLEVYQEALRLLPEIYSLSRRLAKSEYDLVLQVRRAGKSIAANIAEGFAKRSSEKEFKRFLKIAIGSSDEVITHLRMIAIVQPNLSFEAKRLADKYKVLSKRINSLCSHWQSGGTFRSSDTQTV</sequence>
<dbReference type="PANTHER" id="PTHR38471">
    <property type="entry name" value="FOUR HELIX BUNDLE PROTEIN"/>
    <property type="match status" value="1"/>
</dbReference>
<dbReference type="NCBIfam" id="TIGR02436">
    <property type="entry name" value="four helix bundle protein"/>
    <property type="match status" value="1"/>
</dbReference>
<reference evidence="1 2" key="1">
    <citation type="journal article" date="2015" name="Nature">
        <title>rRNA introns, odd ribosomes, and small enigmatic genomes across a large radiation of phyla.</title>
        <authorList>
            <person name="Brown C.T."/>
            <person name="Hug L.A."/>
            <person name="Thomas B.C."/>
            <person name="Sharon I."/>
            <person name="Castelle C.J."/>
            <person name="Singh A."/>
            <person name="Wilkins M.J."/>
            <person name="Williams K.H."/>
            <person name="Banfield J.F."/>
        </authorList>
    </citation>
    <scope>NUCLEOTIDE SEQUENCE [LARGE SCALE GENOMIC DNA]</scope>
</reference>
<dbReference type="Proteomes" id="UP000034492">
    <property type="component" value="Unassembled WGS sequence"/>
</dbReference>
<dbReference type="SUPFAM" id="SSF158446">
    <property type="entry name" value="IVS-encoded protein-like"/>
    <property type="match status" value="1"/>
</dbReference>
<keyword evidence="1" id="KW-0687">Ribonucleoprotein</keyword>
<dbReference type="CDD" id="cd16377">
    <property type="entry name" value="23S_rRNA_IVP_like"/>
    <property type="match status" value="1"/>
</dbReference>
<protein>
    <submittedName>
        <fullName evidence="1">S23 ribosomal protein</fullName>
    </submittedName>
</protein>
<dbReference type="PANTHER" id="PTHR38471:SF2">
    <property type="entry name" value="FOUR HELIX BUNDLE PROTEIN"/>
    <property type="match status" value="1"/>
</dbReference>
<dbReference type="AlphaFoldDB" id="A0A0G0F8J8"/>
<comment type="caution">
    <text evidence="1">The sequence shown here is derived from an EMBL/GenBank/DDBJ whole genome shotgun (WGS) entry which is preliminary data.</text>
</comment>
<evidence type="ECO:0000313" key="2">
    <source>
        <dbReference type="Proteomes" id="UP000034492"/>
    </source>
</evidence>
<evidence type="ECO:0000313" key="1">
    <source>
        <dbReference type="EMBL" id="KKQ09825.1"/>
    </source>
</evidence>
<dbReference type="InterPro" id="IPR012657">
    <property type="entry name" value="23S_rRNA-intervening_sequence"/>
</dbReference>
<dbReference type="Pfam" id="PF05635">
    <property type="entry name" value="23S_rRNA_IVP"/>
    <property type="match status" value="1"/>
</dbReference>
<accession>A0A0G0F8J8</accession>
<dbReference type="InterPro" id="IPR036583">
    <property type="entry name" value="23S_rRNA_IVS_sf"/>
</dbReference>
<dbReference type="EMBL" id="LBSA01000010">
    <property type="protein sequence ID" value="KKQ09825.1"/>
    <property type="molecule type" value="Genomic_DNA"/>
</dbReference>